<dbReference type="SUPFAM" id="SSF47113">
    <property type="entry name" value="Histone-fold"/>
    <property type="match status" value="1"/>
</dbReference>
<comment type="caution">
    <text evidence="4">The sequence shown here is derived from an EMBL/GenBank/DDBJ whole genome shotgun (WGS) entry which is preliminary data.</text>
</comment>
<dbReference type="InterPro" id="IPR000164">
    <property type="entry name" value="Histone_H3/CENP-A"/>
</dbReference>
<comment type="similarity">
    <text evidence="1">Belongs to the histone H3 family.</text>
</comment>
<dbReference type="CDD" id="cd22911">
    <property type="entry name" value="HFD_H3"/>
    <property type="match status" value="1"/>
</dbReference>
<dbReference type="EMBL" id="QSBY01000010">
    <property type="protein sequence ID" value="RHW68945.1"/>
    <property type="molecule type" value="Genomic_DNA"/>
</dbReference>
<dbReference type="InterPro" id="IPR007125">
    <property type="entry name" value="H2A/H2B/H3"/>
</dbReference>
<dbReference type="GO" id="GO:0003677">
    <property type="term" value="F:DNA binding"/>
    <property type="evidence" value="ECO:0007669"/>
    <property type="project" value="InterPro"/>
</dbReference>
<sequence>MAQMKKITPRPVRPKSVASRPIQAVARAPVKKVENTPPQKRHHRWRPGTVALREIRRLQSSTDFLIQRAPFRRFLREVVSNLKDSYRMSAACVDAIQEATETYITSVFMDANLCTLHANRVTLFPKDIQLALKLRGERN</sequence>
<name>A0A3L6KXY2_9TRYP</name>
<reference evidence="4" key="1">
    <citation type="submission" date="2018-09" db="EMBL/GenBank/DDBJ databases">
        <title>whole genome sequence of T. equiperdum IVM-t1 strain.</title>
        <authorList>
            <person name="Suganuma K."/>
        </authorList>
    </citation>
    <scope>NUCLEOTIDE SEQUENCE [LARGE SCALE GENOMIC DNA]</scope>
    <source>
        <strain evidence="4">IVM-t1</strain>
    </source>
</reference>
<dbReference type="Proteomes" id="UP000266743">
    <property type="component" value="Chromosome 10"/>
</dbReference>
<dbReference type="PANTHER" id="PTHR45810">
    <property type="entry name" value="HISTONE H3.2"/>
    <property type="match status" value="1"/>
</dbReference>
<organism evidence="4">
    <name type="scientific">Trypanosoma brucei equiperdum</name>
    <dbReference type="NCBI Taxonomy" id="630700"/>
    <lineage>
        <taxon>Eukaryota</taxon>
        <taxon>Discoba</taxon>
        <taxon>Euglenozoa</taxon>
        <taxon>Kinetoplastea</taxon>
        <taxon>Metakinetoplastina</taxon>
        <taxon>Trypanosomatida</taxon>
        <taxon>Trypanosomatidae</taxon>
        <taxon>Trypanosoma</taxon>
    </lineage>
</organism>
<gene>
    <name evidence="4" type="primary">h3vaR</name>
    <name evidence="4" type="ORF">DPX39_100160500</name>
</gene>
<feature type="region of interest" description="Disordered" evidence="2">
    <location>
        <begin position="1"/>
        <end position="21"/>
    </location>
</feature>
<dbReference type="GO" id="GO:0046982">
    <property type="term" value="F:protein heterodimerization activity"/>
    <property type="evidence" value="ECO:0007669"/>
    <property type="project" value="InterPro"/>
</dbReference>
<accession>A0A3L6KXY2</accession>
<dbReference type="FunFam" id="1.10.20.10:FF:000077">
    <property type="entry name" value="Histone H3 variant"/>
    <property type="match status" value="1"/>
</dbReference>
<dbReference type="Gene3D" id="1.10.20.10">
    <property type="entry name" value="Histone, subunit A"/>
    <property type="match status" value="1"/>
</dbReference>
<evidence type="ECO:0000313" key="4">
    <source>
        <dbReference type="EMBL" id="RHW68945.1"/>
    </source>
</evidence>
<dbReference type="GO" id="GO:0000786">
    <property type="term" value="C:nucleosome"/>
    <property type="evidence" value="ECO:0007669"/>
    <property type="project" value="InterPro"/>
</dbReference>
<dbReference type="AlphaFoldDB" id="A0A3L6KXY2"/>
<dbReference type="Pfam" id="PF00125">
    <property type="entry name" value="Histone"/>
    <property type="match status" value="1"/>
</dbReference>
<dbReference type="GO" id="GO:0030527">
    <property type="term" value="F:structural constituent of chromatin"/>
    <property type="evidence" value="ECO:0007669"/>
    <property type="project" value="InterPro"/>
</dbReference>
<evidence type="ECO:0000259" key="3">
    <source>
        <dbReference type="Pfam" id="PF00125"/>
    </source>
</evidence>
<dbReference type="PRINTS" id="PR00622">
    <property type="entry name" value="HISTONEH3"/>
</dbReference>
<dbReference type="InterPro" id="IPR009072">
    <property type="entry name" value="Histone-fold"/>
</dbReference>
<dbReference type="SMART" id="SM00428">
    <property type="entry name" value="H3"/>
    <property type="match status" value="1"/>
</dbReference>
<evidence type="ECO:0000256" key="2">
    <source>
        <dbReference type="SAM" id="MobiDB-lite"/>
    </source>
</evidence>
<dbReference type="PANTHER" id="PTHR45810:SF1">
    <property type="entry name" value="HISTONE H3-LIKE CENTROMERIC PROTEIN A"/>
    <property type="match status" value="1"/>
</dbReference>
<feature type="domain" description="Core Histone H2A/H2B/H3" evidence="3">
    <location>
        <begin position="47"/>
        <end position="134"/>
    </location>
</feature>
<proteinExistence type="inferred from homology"/>
<protein>
    <submittedName>
        <fullName evidence="4">Histone H3 variant</fullName>
    </submittedName>
</protein>
<evidence type="ECO:0000256" key="1">
    <source>
        <dbReference type="ARBA" id="ARBA00010343"/>
    </source>
</evidence>